<dbReference type="Gene3D" id="2.30.110.10">
    <property type="entry name" value="Electron Transport, Fmn-binding Protein, Chain A"/>
    <property type="match status" value="1"/>
</dbReference>
<dbReference type="Pfam" id="PF01613">
    <property type="entry name" value="Flavin_Reduct"/>
    <property type="match status" value="1"/>
</dbReference>
<evidence type="ECO:0000313" key="4">
    <source>
        <dbReference type="EMBL" id="SFD43398.1"/>
    </source>
</evidence>
<dbReference type="AlphaFoldDB" id="A0A1I1SFI4"/>
<dbReference type="SUPFAM" id="SSF50475">
    <property type="entry name" value="FMN-binding split barrel"/>
    <property type="match status" value="1"/>
</dbReference>
<dbReference type="InterPro" id="IPR012349">
    <property type="entry name" value="Split_barrel_FMN-bd"/>
</dbReference>
<dbReference type="Proteomes" id="UP000199474">
    <property type="component" value="Unassembled WGS sequence"/>
</dbReference>
<accession>A0A1I1SFI4</accession>
<protein>
    <submittedName>
        <fullName evidence="4">NADH-FMN oxidoreductase RutF, flavin reductase (DIM6/NTAB) family</fullName>
    </submittedName>
</protein>
<evidence type="ECO:0000259" key="3">
    <source>
        <dbReference type="SMART" id="SM00903"/>
    </source>
</evidence>
<dbReference type="PANTHER" id="PTHR30466">
    <property type="entry name" value="FLAVIN REDUCTASE"/>
    <property type="match status" value="1"/>
</dbReference>
<dbReference type="GO" id="GO:0010181">
    <property type="term" value="F:FMN binding"/>
    <property type="evidence" value="ECO:0007669"/>
    <property type="project" value="InterPro"/>
</dbReference>
<evidence type="ECO:0000256" key="1">
    <source>
        <dbReference type="ARBA" id="ARBA00008898"/>
    </source>
</evidence>
<dbReference type="GO" id="GO:0042602">
    <property type="term" value="F:riboflavin reductase (NADPH) activity"/>
    <property type="evidence" value="ECO:0007669"/>
    <property type="project" value="TreeGrafter"/>
</dbReference>
<keyword evidence="5" id="KW-1185">Reference proteome</keyword>
<evidence type="ECO:0000313" key="5">
    <source>
        <dbReference type="Proteomes" id="UP000199474"/>
    </source>
</evidence>
<dbReference type="EMBL" id="FOMR01000001">
    <property type="protein sequence ID" value="SFD43398.1"/>
    <property type="molecule type" value="Genomic_DNA"/>
</dbReference>
<dbReference type="PANTHER" id="PTHR30466:SF11">
    <property type="entry name" value="FLAVIN-DEPENDENT MONOOXYGENASE, REDUCTASE SUBUNIT HSAB"/>
    <property type="match status" value="1"/>
</dbReference>
<dbReference type="SMART" id="SM00903">
    <property type="entry name" value="Flavin_Reduct"/>
    <property type="match status" value="1"/>
</dbReference>
<organism evidence="4 5">
    <name type="scientific">Lentibacillus persicus</name>
    <dbReference type="NCBI Taxonomy" id="640948"/>
    <lineage>
        <taxon>Bacteria</taxon>
        <taxon>Bacillati</taxon>
        <taxon>Bacillota</taxon>
        <taxon>Bacilli</taxon>
        <taxon>Bacillales</taxon>
        <taxon>Bacillaceae</taxon>
        <taxon>Lentibacillus</taxon>
    </lineage>
</organism>
<reference evidence="5" key="1">
    <citation type="submission" date="2016-10" db="EMBL/GenBank/DDBJ databases">
        <authorList>
            <person name="Varghese N."/>
            <person name="Submissions S."/>
        </authorList>
    </citation>
    <scope>NUCLEOTIDE SEQUENCE [LARGE SCALE GENOMIC DNA]</scope>
    <source>
        <strain evidence="5">DSM 22530</strain>
    </source>
</reference>
<dbReference type="OrthoDB" id="9792858at2"/>
<dbReference type="InterPro" id="IPR050268">
    <property type="entry name" value="NADH-dep_flavin_reductase"/>
</dbReference>
<gene>
    <name evidence="4" type="ORF">SAMN05216238_101319</name>
</gene>
<name>A0A1I1SFI4_9BACI</name>
<dbReference type="RefSeq" id="WP_090080333.1">
    <property type="nucleotide sequence ID" value="NZ_FOMR01000001.1"/>
</dbReference>
<proteinExistence type="inferred from homology"/>
<comment type="similarity">
    <text evidence="1">Belongs to the non-flavoprotein flavin reductase family.</text>
</comment>
<evidence type="ECO:0000256" key="2">
    <source>
        <dbReference type="ARBA" id="ARBA00023002"/>
    </source>
</evidence>
<keyword evidence="2" id="KW-0560">Oxidoreductase</keyword>
<dbReference type="STRING" id="640948.SAMN05216238_101319"/>
<feature type="domain" description="Flavin reductase like" evidence="3">
    <location>
        <begin position="18"/>
        <end position="162"/>
    </location>
</feature>
<sequence>MVKLENDVLDPRAFRNVVGNFSTGVTVITTKNEVGNPIGFTANSFTSLSLDPKLVLFNIDKNSSNYDVFMNTNYFAINVLASDQTGISKQFSTRGIDRFEGVAYFEDTSGSPILPETIAYLDCKVSTHYEGGDHIIVIGEVLSGEANPNKEPLIFFKGKYLNA</sequence>
<dbReference type="InterPro" id="IPR002563">
    <property type="entry name" value="Flavin_Rdtase-like_dom"/>
</dbReference>